<dbReference type="OrthoDB" id="4495511at2"/>
<dbReference type="SUPFAM" id="SSF48452">
    <property type="entry name" value="TPR-like"/>
    <property type="match status" value="3"/>
</dbReference>
<dbReference type="Gene3D" id="3.30.70.1230">
    <property type="entry name" value="Nucleotide cyclase"/>
    <property type="match status" value="1"/>
</dbReference>
<sequence>MMVPAPERWLTLTLVVDTGPTMGLWRPLARELAETLVRQGAFRDVRVVFLARSGRVLSGGRALDPSTLLDPTGRHAILVLSDCSGPHWWDGRARRTVRRLASTGPVAILQPLPERLWRRTAAPTLPGLAALPRPAAPNRDLRFAPYDGEAPDGLPVPVLHAAPRWFAGWARLLAGGGPEATAVAVFPANPPAASPVRRERELPIGDRVRRFLTSASPEAAELAAHVAVSEPSLPVMRLIQRRILGASGPAQLAEVLLSGLLRPVAGEDGRYTFVPGARDALLATLPRPAEQHTRYVLRAISDEIKRRAGTAVERFPALLHSPGGTHTITTDDHEFAHVGPGTRAHLQPGAPRAETPAPFRCAVAVELLPPAARTGTAPFRRLVAESILLVASTMVGLPRPALLHDDENKVVAAYSADVRPRQIMDDLLPALRASVDAHNEHATEPVRLRVALHADALPLSSVNVRAPAFVRLDLLLRTLAHRESLIREGADVAVLASDELVSAIRAEAPDADPAAPFTRVSVADGVTAWFGSWGGGENTARTVIFTDVAGFSSPHRTEDDRYRILQVMSNLLRDAFNAANVPWNDCHIENRGDGFLIVAPPGVLADVLLAPMLPSLAESLRRHNERSAAPESFQMRVALSTGVVVPDEISLVGRAIIEAARMLDAPAFKRRMADSRADLAFITTEAVFEVLIEGSGRPLIPSRFTQVPVDVKDEHFAAWMRLWGGTDDERPAPVAAPVTLGRDDAGEPVVLDPLADRPHGLVLGGMDERGPVLRAIVAALPPEVDVVGLALGESPFAERENGLLRSASELLGDEVRRNTLIALMAGELDGRQGDVRSTPRLVIIVDLSLTLPPHLPELIRLLRQVASGGAAVGVHLILAATELENSSQWNSLLPLLSWRLAVGPITPRDSTKLFSRAVRLTPGTAYFFRANEPSRTLRLAVSDTDETTPPSEPAQAEQDTLRAHVDSIRVLMDEGDREQARRETLAALDISQRLRNGPPDVLDLREQLAALVVWLTPDHAFATHQELVADSERVLGEGHEDTRRRRSALRFVLIQKGKWAEARTVNEKQIETLRRGAQEDEELIPALALELDQHSPLLLALGEADGSLAAIDEAVELWRRFLDGRPDHDPSGLAQSLGNLSLALARDDRHAEALAAVDEAVTILRARADADPESVPSLVWHLQNLSDRHEESGHLDEAVAVMAEAVDYQRRLGEDDAENRAMLASLLVTYAQRLDAAGNARQALDTLTEALTSQKGVAPLLISGRLSGTALSIASRLSADGDDAPIEALRALVRPLRELFAERPDDFGRPLADLLEDLGGRLVDARRWAETLPVVEEAVRIRREQHGESPEDASARLASDLVLLGRVLIHVGRVEDAVDVSREAVRLFRDLDDGSGQARAVSGLGVALRALGRLEEAREHFRTAASIARDADDLDARIAALTDEARTFAMEQREDDAVSVLREAADVCREAEEPGRESALLNELGRMERVLHNPERAVTAHREAFYLAQRIGDREREAEFASELVRSLIENEGLTEAADVQRHAIDVHRTLGNLAGEADGWRQLGRIESDAGHLVAAVSAYAKAAACFRTAGNHEAAGEALNRLAEVRFARGDVEGSLDAAKDAVNVFRELSAVDPVRHGNGLARSLLWLARVLRELGRTSEATAATAEARAIGARLGGEAGSAGP</sequence>
<dbReference type="PROSITE" id="PS50125">
    <property type="entry name" value="GUANYLATE_CYCLASE_2"/>
    <property type="match status" value="1"/>
</dbReference>
<dbReference type="PANTHER" id="PTHR10098">
    <property type="entry name" value="RAPSYN-RELATED"/>
    <property type="match status" value="1"/>
</dbReference>
<organism evidence="3 4">
    <name type="scientific">Actinomadura rayongensis</name>
    <dbReference type="NCBI Taxonomy" id="1429076"/>
    <lineage>
        <taxon>Bacteria</taxon>
        <taxon>Bacillati</taxon>
        <taxon>Actinomycetota</taxon>
        <taxon>Actinomycetes</taxon>
        <taxon>Streptosporangiales</taxon>
        <taxon>Thermomonosporaceae</taxon>
        <taxon>Actinomadura</taxon>
    </lineage>
</organism>
<dbReference type="InterPro" id="IPR047738">
    <property type="entry name" value="SAV_2336-like_N"/>
</dbReference>
<dbReference type="Proteomes" id="UP000431901">
    <property type="component" value="Unassembled WGS sequence"/>
</dbReference>
<reference evidence="3 4" key="1">
    <citation type="submission" date="2019-12" db="EMBL/GenBank/DDBJ databases">
        <title>Nocardia macrotermitis sp. nov. and Nocardia aurantia sp. nov., isolated from the gut of the fungus growing-termite Macrotermes natalensis.</title>
        <authorList>
            <person name="Christine B."/>
            <person name="Rene B."/>
        </authorList>
    </citation>
    <scope>NUCLEOTIDE SEQUENCE [LARGE SCALE GENOMIC DNA]</scope>
    <source>
        <strain evidence="3 4">DSM 102126</strain>
    </source>
</reference>
<dbReference type="InterPro" id="IPR001054">
    <property type="entry name" value="A/G_cyclase"/>
</dbReference>
<dbReference type="SMART" id="SM00028">
    <property type="entry name" value="TPR"/>
    <property type="match status" value="6"/>
</dbReference>
<accession>A0A6I4W744</accession>
<keyword evidence="1" id="KW-0802">TPR repeat</keyword>
<dbReference type="Pfam" id="PF13424">
    <property type="entry name" value="TPR_12"/>
    <property type="match status" value="1"/>
</dbReference>
<dbReference type="Gene3D" id="3.40.50.300">
    <property type="entry name" value="P-loop containing nucleotide triphosphate hydrolases"/>
    <property type="match status" value="1"/>
</dbReference>
<proteinExistence type="predicted"/>
<dbReference type="GO" id="GO:0009190">
    <property type="term" value="P:cyclic nucleotide biosynthetic process"/>
    <property type="evidence" value="ECO:0007669"/>
    <property type="project" value="InterPro"/>
</dbReference>
<dbReference type="InterPro" id="IPR011990">
    <property type="entry name" value="TPR-like_helical_dom_sf"/>
</dbReference>
<keyword evidence="4" id="KW-1185">Reference proteome</keyword>
<dbReference type="InterPro" id="IPR029787">
    <property type="entry name" value="Nucleotide_cyclase"/>
</dbReference>
<feature type="repeat" description="TPR" evidence="1">
    <location>
        <begin position="1398"/>
        <end position="1431"/>
    </location>
</feature>
<dbReference type="SUPFAM" id="SSF55073">
    <property type="entry name" value="Nucleotide cyclase"/>
    <property type="match status" value="1"/>
</dbReference>
<dbReference type="GO" id="GO:0035556">
    <property type="term" value="P:intracellular signal transduction"/>
    <property type="evidence" value="ECO:0007669"/>
    <property type="project" value="InterPro"/>
</dbReference>
<evidence type="ECO:0000313" key="3">
    <source>
        <dbReference type="EMBL" id="MXQ62974.1"/>
    </source>
</evidence>
<evidence type="ECO:0000259" key="2">
    <source>
        <dbReference type="PROSITE" id="PS50125"/>
    </source>
</evidence>
<feature type="domain" description="Guanylate cyclase" evidence="2">
    <location>
        <begin position="542"/>
        <end position="663"/>
    </location>
</feature>
<gene>
    <name evidence="3" type="ORF">GQ466_02890</name>
</gene>
<evidence type="ECO:0000313" key="4">
    <source>
        <dbReference type="Proteomes" id="UP000431901"/>
    </source>
</evidence>
<dbReference type="EMBL" id="WUTW01000001">
    <property type="protein sequence ID" value="MXQ62974.1"/>
    <property type="molecule type" value="Genomic_DNA"/>
</dbReference>
<dbReference type="PROSITE" id="PS50005">
    <property type="entry name" value="TPR"/>
    <property type="match status" value="1"/>
</dbReference>
<dbReference type="PANTHER" id="PTHR10098:SF108">
    <property type="entry name" value="TETRATRICOPEPTIDE REPEAT PROTEIN 28"/>
    <property type="match status" value="1"/>
</dbReference>
<dbReference type="GO" id="GO:0004016">
    <property type="term" value="F:adenylate cyclase activity"/>
    <property type="evidence" value="ECO:0007669"/>
    <property type="project" value="UniProtKB-ARBA"/>
</dbReference>
<dbReference type="InterPro" id="IPR027417">
    <property type="entry name" value="P-loop_NTPase"/>
</dbReference>
<protein>
    <submittedName>
        <fullName evidence="3">Tetratricopeptide repeat protein</fullName>
    </submittedName>
</protein>
<dbReference type="InterPro" id="IPR019734">
    <property type="entry name" value="TPR_rpt"/>
</dbReference>
<name>A0A6I4W744_9ACTN</name>
<evidence type="ECO:0000256" key="1">
    <source>
        <dbReference type="PROSITE-ProRule" id="PRU00339"/>
    </source>
</evidence>
<dbReference type="NCBIfam" id="NF041121">
    <property type="entry name" value="SAV_2336_NTERM"/>
    <property type="match status" value="1"/>
</dbReference>
<comment type="caution">
    <text evidence="3">The sequence shown here is derived from an EMBL/GenBank/DDBJ whole genome shotgun (WGS) entry which is preliminary data.</text>
</comment>
<dbReference type="Gene3D" id="1.25.40.10">
    <property type="entry name" value="Tetratricopeptide repeat domain"/>
    <property type="match status" value="3"/>
</dbReference>